<accession>A0ABX6IEE2</accession>
<dbReference type="EMBL" id="CP045809">
    <property type="protein sequence ID" value="QHN33704.1"/>
    <property type="molecule type" value="Genomic_DNA"/>
</dbReference>
<name>A0ABX6IEE2_9ACTN</name>
<reference evidence="1" key="1">
    <citation type="journal article" date="2021" name="Nat. Microbiol.">
        <title>Cocultivation of an ultrasmall environmental parasitic bacterium with lytic ability against bacteria associated with wastewater foams.</title>
        <authorList>
            <person name="Batinovic S."/>
            <person name="Rose J.J.A."/>
            <person name="Ratcliffe J."/>
            <person name="Seviour R.J."/>
            <person name="Petrovski S."/>
        </authorList>
    </citation>
    <scope>NUCLEOTIDE SEQUENCE</scope>
    <source>
        <strain evidence="1">CON9</strain>
    </source>
</reference>
<dbReference type="Gene3D" id="2.60.120.10">
    <property type="entry name" value="Jelly Rolls"/>
    <property type="match status" value="1"/>
</dbReference>
<dbReference type="CDD" id="cd02228">
    <property type="entry name" value="cupin_EutQ"/>
    <property type="match status" value="1"/>
</dbReference>
<dbReference type="Pfam" id="PF06249">
    <property type="entry name" value="EutQ"/>
    <property type="match status" value="1"/>
</dbReference>
<gene>
    <name evidence="1" type="ORF">GII31_01070</name>
</gene>
<organism evidence="1 2">
    <name type="scientific">Gordonia pseudamarae</name>
    <dbReference type="NCBI Taxonomy" id="2831662"/>
    <lineage>
        <taxon>Bacteria</taxon>
        <taxon>Bacillati</taxon>
        <taxon>Actinomycetota</taxon>
        <taxon>Actinomycetes</taxon>
        <taxon>Mycobacteriales</taxon>
        <taxon>Gordoniaceae</taxon>
        <taxon>Gordonia</taxon>
    </lineage>
</organism>
<dbReference type="PANTHER" id="PTHR36169">
    <property type="entry name" value="ETHANOLAMINE UTILIZATION PROTEIN EUTQ"/>
    <property type="match status" value="1"/>
</dbReference>
<evidence type="ECO:0000313" key="1">
    <source>
        <dbReference type="EMBL" id="QHN33704.1"/>
    </source>
</evidence>
<dbReference type="InterPro" id="IPR011051">
    <property type="entry name" value="RmlC_Cupin_sf"/>
</dbReference>
<sequence>MTIEATESTAAESAEATALPFRVTSGAFTALPKMPDAEFPGTDGYIGDVYENPDGSEMCSGYFVLNHTDAPLYYEYEYDEMKVVLEGEFLLENKETGQKLVAKATDAIFFPKGSKIYFSTPDRALAYYCGHRDATLL</sequence>
<dbReference type="InterPro" id="IPR010424">
    <property type="entry name" value="EutQ"/>
</dbReference>
<dbReference type="Proteomes" id="UP001059836">
    <property type="component" value="Chromosome"/>
</dbReference>
<evidence type="ECO:0000313" key="2">
    <source>
        <dbReference type="Proteomes" id="UP001059836"/>
    </source>
</evidence>
<protein>
    <submittedName>
        <fullName evidence="1">Ethanolamine utilization protein</fullName>
    </submittedName>
</protein>
<dbReference type="InterPro" id="IPR014710">
    <property type="entry name" value="RmlC-like_jellyroll"/>
</dbReference>
<dbReference type="SUPFAM" id="SSF51182">
    <property type="entry name" value="RmlC-like cupins"/>
    <property type="match status" value="1"/>
</dbReference>
<dbReference type="RefSeq" id="WP_213245990.1">
    <property type="nucleotide sequence ID" value="NZ_CP045806.1"/>
</dbReference>
<keyword evidence="2" id="KW-1185">Reference proteome</keyword>
<dbReference type="PANTHER" id="PTHR36169:SF1">
    <property type="entry name" value="ACETATE KINASE EUTQ"/>
    <property type="match status" value="1"/>
</dbReference>
<proteinExistence type="predicted"/>